<dbReference type="Proteomes" id="UP001208567">
    <property type="component" value="Unassembled WGS sequence"/>
</dbReference>
<sequence>MTSEEFQRLCNLTNEYKTVEQKKRDIGGGLITCEEIDKFSELDSTEKVMISGLRQDTFEYFIRTQAYRFIVIMFWKNKLVEDWSLLSTLKNTVFIGYFHNQRIDKMWDMTENTALEGLYISDFTRLHTLDGIEKAPKLERLSFGDAIWSTSVLKDLNPLENSRLKEFSFSGKSIEIEDISIYTKMSELEVLDFRSNLYKTEQLAWIVAKLPNVKGYSLRPYIKFDRRESDMIKDILICGKRKPFLSSIEDVEKIKTYVDKFEKLVTQYRNE</sequence>
<evidence type="ECO:0000313" key="2">
    <source>
        <dbReference type="Proteomes" id="UP001208567"/>
    </source>
</evidence>
<gene>
    <name evidence="1" type="ORF">bsdE14_26000</name>
</gene>
<dbReference type="InterPro" id="IPR032675">
    <property type="entry name" value="LRR_dom_sf"/>
</dbReference>
<dbReference type="SUPFAM" id="SSF52058">
    <property type="entry name" value="L domain-like"/>
    <property type="match status" value="1"/>
</dbReference>
<protein>
    <submittedName>
        <fullName evidence="1">Internalin</fullName>
    </submittedName>
</protein>
<evidence type="ECO:0000313" key="1">
    <source>
        <dbReference type="EMBL" id="GLC31190.1"/>
    </source>
</evidence>
<dbReference type="EMBL" id="BRXR01000001">
    <property type="protein sequence ID" value="GLC31190.1"/>
    <property type="molecule type" value="Genomic_DNA"/>
</dbReference>
<reference evidence="1 2" key="1">
    <citation type="journal article" date="2024" name="Int. J. Syst. Evol. Microbiol.">
        <title>Clostridium omnivorum sp. nov., isolated from anoxic soil under the treatment of reductive soil disinfestation.</title>
        <authorList>
            <person name="Ueki A."/>
            <person name="Tonouchi A."/>
            <person name="Kaku N."/>
            <person name="Honma S."/>
            <person name="Ueki K."/>
        </authorList>
    </citation>
    <scope>NUCLEOTIDE SEQUENCE [LARGE SCALE GENOMIC DNA]</scope>
    <source>
        <strain evidence="1 2">E14</strain>
    </source>
</reference>
<organism evidence="1 2">
    <name type="scientific">Clostridium omnivorum</name>
    <dbReference type="NCBI Taxonomy" id="1604902"/>
    <lineage>
        <taxon>Bacteria</taxon>
        <taxon>Bacillati</taxon>
        <taxon>Bacillota</taxon>
        <taxon>Clostridia</taxon>
        <taxon>Eubacteriales</taxon>
        <taxon>Clostridiaceae</taxon>
        <taxon>Clostridium</taxon>
    </lineage>
</organism>
<comment type="caution">
    <text evidence="1">The sequence shown here is derived from an EMBL/GenBank/DDBJ whole genome shotgun (WGS) entry which is preliminary data.</text>
</comment>
<dbReference type="Gene3D" id="3.80.10.10">
    <property type="entry name" value="Ribonuclease Inhibitor"/>
    <property type="match status" value="1"/>
</dbReference>
<proteinExistence type="predicted"/>
<name>A0ABQ5N7N7_9CLOT</name>
<accession>A0ABQ5N7N7</accession>
<keyword evidence="2" id="KW-1185">Reference proteome</keyword>